<dbReference type="EMBL" id="AAWS01000013">
    <property type="protein sequence ID" value="EAY28911.1"/>
    <property type="molecule type" value="Genomic_DNA"/>
</dbReference>
<dbReference type="Proteomes" id="UP000004095">
    <property type="component" value="Unassembled WGS sequence"/>
</dbReference>
<proteinExistence type="predicted"/>
<protein>
    <submittedName>
        <fullName evidence="1">Uncharacterized protein</fullName>
    </submittedName>
</protein>
<name>A1ZKU5_MICM2</name>
<keyword evidence="2" id="KW-1185">Reference proteome</keyword>
<accession>A1ZKU5</accession>
<dbReference type="AlphaFoldDB" id="A1ZKU5"/>
<gene>
    <name evidence="1" type="ORF">M23134_00065</name>
</gene>
<comment type="caution">
    <text evidence="1">The sequence shown here is derived from an EMBL/GenBank/DDBJ whole genome shotgun (WGS) entry which is preliminary data.</text>
</comment>
<evidence type="ECO:0000313" key="2">
    <source>
        <dbReference type="Proteomes" id="UP000004095"/>
    </source>
</evidence>
<reference evidence="1 2" key="1">
    <citation type="submission" date="2007-01" db="EMBL/GenBank/DDBJ databases">
        <authorList>
            <person name="Haygood M."/>
            <person name="Podell S."/>
            <person name="Anderson C."/>
            <person name="Hopkinson B."/>
            <person name="Roe K."/>
            <person name="Barbeau K."/>
            <person name="Gaasterland T."/>
            <person name="Ferriera S."/>
            <person name="Johnson J."/>
            <person name="Kravitz S."/>
            <person name="Beeson K."/>
            <person name="Sutton G."/>
            <person name="Rogers Y.-H."/>
            <person name="Friedman R."/>
            <person name="Frazier M."/>
            <person name="Venter J.C."/>
        </authorList>
    </citation>
    <scope>NUCLEOTIDE SEQUENCE [LARGE SCALE GENOMIC DNA]</scope>
    <source>
        <strain evidence="1 2">ATCC 23134</strain>
    </source>
</reference>
<organism evidence="1 2">
    <name type="scientific">Microscilla marina ATCC 23134</name>
    <dbReference type="NCBI Taxonomy" id="313606"/>
    <lineage>
        <taxon>Bacteria</taxon>
        <taxon>Pseudomonadati</taxon>
        <taxon>Bacteroidota</taxon>
        <taxon>Cytophagia</taxon>
        <taxon>Cytophagales</taxon>
        <taxon>Microscillaceae</taxon>
        <taxon>Microscilla</taxon>
    </lineage>
</organism>
<sequence>MGFDAALTPLLVSSQATKRVLHSEQPSTLVFQNTEKRPQVLESGSVVKSLPQKAWMNGSLQIYLSSKTSQNTKGHQAMKFTTLGQP</sequence>
<evidence type="ECO:0000313" key="1">
    <source>
        <dbReference type="EMBL" id="EAY28911.1"/>
    </source>
</evidence>